<accession>A0ABT3RBG8</accession>
<dbReference type="Gene3D" id="3.10.620.30">
    <property type="match status" value="1"/>
</dbReference>
<reference evidence="4 5" key="1">
    <citation type="submission" date="2022-11" db="EMBL/GenBank/DDBJ databases">
        <title>The characterization of three novel Bacteroidetes species and genomic analysis of their roles in tidal elemental geochemical cycles.</title>
        <authorList>
            <person name="Ma K.-J."/>
        </authorList>
    </citation>
    <scope>NUCLEOTIDE SEQUENCE [LARGE SCALE GENOMIC DNA]</scope>
    <source>
        <strain evidence="4 5">M82</strain>
    </source>
</reference>
<gene>
    <name evidence="4" type="ORF">OO017_02140</name>
</gene>
<proteinExistence type="predicted"/>
<evidence type="ECO:0000259" key="3">
    <source>
        <dbReference type="Pfam" id="PF12970"/>
    </source>
</evidence>
<organism evidence="4 5">
    <name type="scientific">Pontibacter anaerobius</name>
    <dbReference type="NCBI Taxonomy" id="2993940"/>
    <lineage>
        <taxon>Bacteria</taxon>
        <taxon>Pseudomonadati</taxon>
        <taxon>Bacteroidota</taxon>
        <taxon>Cytophagia</taxon>
        <taxon>Cytophagales</taxon>
        <taxon>Hymenobacteraceae</taxon>
        <taxon>Pontibacter</taxon>
    </lineage>
</organism>
<dbReference type="Proteomes" id="UP001207228">
    <property type="component" value="Unassembled WGS sequence"/>
</dbReference>
<evidence type="ECO:0000259" key="1">
    <source>
        <dbReference type="Pfam" id="PF01841"/>
    </source>
</evidence>
<dbReference type="RefSeq" id="WP_266050785.1">
    <property type="nucleotide sequence ID" value="NZ_JAPFQO010000001.1"/>
</dbReference>
<evidence type="ECO:0000313" key="5">
    <source>
        <dbReference type="Proteomes" id="UP001207228"/>
    </source>
</evidence>
<evidence type="ECO:0000259" key="2">
    <source>
        <dbReference type="Pfam" id="PF12969"/>
    </source>
</evidence>
<evidence type="ECO:0000313" key="4">
    <source>
        <dbReference type="EMBL" id="MCX2738733.1"/>
    </source>
</evidence>
<feature type="domain" description="DUF3857" evidence="2">
    <location>
        <begin position="70"/>
        <end position="202"/>
    </location>
</feature>
<dbReference type="SUPFAM" id="SSF54001">
    <property type="entry name" value="Cysteine proteinases"/>
    <property type="match status" value="1"/>
</dbReference>
<dbReference type="EMBL" id="JAPFQO010000001">
    <property type="protein sequence ID" value="MCX2738733.1"/>
    <property type="molecule type" value="Genomic_DNA"/>
</dbReference>
<dbReference type="InterPro" id="IPR024544">
    <property type="entry name" value="DUF3858"/>
</dbReference>
<feature type="domain" description="Transglutaminase-like" evidence="1">
    <location>
        <begin position="296"/>
        <end position="396"/>
    </location>
</feature>
<dbReference type="InterPro" id="IPR002931">
    <property type="entry name" value="Transglutaminase-like"/>
</dbReference>
<protein>
    <submittedName>
        <fullName evidence="4">DUF3858 domain-containing protein</fullName>
    </submittedName>
</protein>
<comment type="caution">
    <text evidence="4">The sequence shown here is derived from an EMBL/GenBank/DDBJ whole genome shotgun (WGS) entry which is preliminary data.</text>
</comment>
<name>A0ABT3RBG8_9BACT</name>
<sequence>MKTNFTIVLVTLILYVAGSHPSRGQAPKFGQIDMADLAMSTYAPDTSAAAVILSDHGSLEYVHDYYAAFVFKRHVRIKILKKAGYEWGNVDIPYVKAGGRGEQVTEIKASTFNLVNGQITEDKIRGKEIYDGRHGAFVHLKKFAMPNVREGSVIEYTYTIDSRYLHNLKEWSFQSSIPIVWSEYRVKMPEQYAFKMVKQGSHPLYTPEDLGLKYNFRKEGNRWIAKDVPALHLESYLTTLSDYLTKIEFELYKINYSSGNQKIPTGDWSEFAEILAEDEDFGKHLKPAGRFGKQIEKIKAKDTNPLQQVEGIYSFVQDSMKWNGYHSLRLEKTLPEILKKRSGDVADINMLLIAMLREAGFDANPVLVSTRSHGKPYKKTPLFTKFDYVVAQVKIDEAELLLDATEPQLLPGMLPIRCLNGEGYLVEGAESKWISLSTGASYSNYHIKNLTVDNSGKVSGTGEELLDGYSALSTRQAIKEEGADKYAAAYSGAGSSKVTEAIISNIDSLDKPLAIAYKITADNAGSANTIYLNPIMGSGVSKNPFQNPVRIYPVDFAAPIKETIVCNVKVPTGWKVEEVPQNISLTLPSHSATYTYMVQQIGNMLMIISKLNVNKTLFSPEEYPQLRELYHQAVAKHAEQVVFKKEAVN</sequence>
<dbReference type="Pfam" id="PF12969">
    <property type="entry name" value="DUF3857"/>
    <property type="match status" value="1"/>
</dbReference>
<dbReference type="Pfam" id="PF01841">
    <property type="entry name" value="Transglut_core"/>
    <property type="match status" value="1"/>
</dbReference>
<dbReference type="InterPro" id="IPR024618">
    <property type="entry name" value="DUF3857"/>
</dbReference>
<keyword evidence="5" id="KW-1185">Reference proteome</keyword>
<dbReference type="Gene3D" id="2.60.40.3140">
    <property type="match status" value="1"/>
</dbReference>
<dbReference type="Pfam" id="PF12970">
    <property type="entry name" value="DUF3858"/>
    <property type="match status" value="1"/>
</dbReference>
<dbReference type="Gene3D" id="2.60.120.1130">
    <property type="match status" value="1"/>
</dbReference>
<dbReference type="InterPro" id="IPR038765">
    <property type="entry name" value="Papain-like_cys_pep_sf"/>
</dbReference>
<feature type="domain" description="DUF3858" evidence="3">
    <location>
        <begin position="546"/>
        <end position="642"/>
    </location>
</feature>